<gene>
    <name evidence="8" type="ORF">ALO68_100792</name>
</gene>
<evidence type="ECO:0000259" key="6">
    <source>
        <dbReference type="PROSITE" id="PS51898"/>
    </source>
</evidence>
<evidence type="ECO:0000256" key="1">
    <source>
        <dbReference type="ARBA" id="ARBA00022829"/>
    </source>
</evidence>
<dbReference type="AlphaFoldDB" id="A0A0P9RXN0"/>
<keyword evidence="4" id="KW-0233">DNA recombination</keyword>
<evidence type="ECO:0000256" key="5">
    <source>
        <dbReference type="PROSITE-ProRule" id="PRU01248"/>
    </source>
</evidence>
<sequence length="384" mass="42787">MCIAQRGRADRHVRPYGTREAIVVIKYVITTLLPFICFSHNPAFDVAFVTEQKAYDCSVASWEREMQELTKAAQLDQRRLTAVEFQTLARVPAAVEWFANLDNPRTRRAYQNDLTDFSSFIGLASADDFRQVTRSHVLAWRADLEQRGLAGATIRRKLAALASLFDHLLENNAVAGGNPVHGVKRPRIESNEGKTPALGDHQAKQLLDAPDTETLKGLRDRAILAVLLYHGLRREEAAQLKTGDLQERRGIKHLRVHGKGSKIRFLPLHPVAAERIYAYLEQDAERAAAPGPLFRSLRGTTTGAGITANGIYTVVETYAEKAGIVVEHLGVHGLRATAATNALEHDADIAKVQMWLGHANISTTRLYDRRSQRPEDSPTFKVKY</sequence>
<dbReference type="GO" id="GO:0006310">
    <property type="term" value="P:DNA recombination"/>
    <property type="evidence" value="ECO:0007669"/>
    <property type="project" value="UniProtKB-KW"/>
</dbReference>
<dbReference type="GO" id="GO:0007059">
    <property type="term" value="P:chromosome segregation"/>
    <property type="evidence" value="ECO:0007669"/>
    <property type="project" value="UniProtKB-KW"/>
</dbReference>
<keyword evidence="2" id="KW-0229">DNA integration</keyword>
<dbReference type="Gene3D" id="1.10.443.10">
    <property type="entry name" value="Intergrase catalytic core"/>
    <property type="match status" value="1"/>
</dbReference>
<dbReference type="InterPro" id="IPR050090">
    <property type="entry name" value="Tyrosine_recombinase_XerCD"/>
</dbReference>
<dbReference type="PROSITE" id="PS51898">
    <property type="entry name" value="TYR_RECOMBINASE"/>
    <property type="match status" value="1"/>
</dbReference>
<evidence type="ECO:0000313" key="9">
    <source>
        <dbReference type="Proteomes" id="UP000050557"/>
    </source>
</evidence>
<dbReference type="SUPFAM" id="SSF56349">
    <property type="entry name" value="DNA breaking-rejoining enzymes"/>
    <property type="match status" value="1"/>
</dbReference>
<name>A0A0P9RXN0_9PSED</name>
<evidence type="ECO:0000256" key="3">
    <source>
        <dbReference type="ARBA" id="ARBA00023125"/>
    </source>
</evidence>
<keyword evidence="3 5" id="KW-0238">DNA-binding</keyword>
<dbReference type="Proteomes" id="UP000050557">
    <property type="component" value="Unassembled WGS sequence"/>
</dbReference>
<dbReference type="InterPro" id="IPR004107">
    <property type="entry name" value="Integrase_SAM-like_N"/>
</dbReference>
<dbReference type="Pfam" id="PF02899">
    <property type="entry name" value="Phage_int_SAM_1"/>
    <property type="match status" value="1"/>
</dbReference>
<evidence type="ECO:0000256" key="4">
    <source>
        <dbReference type="ARBA" id="ARBA00023172"/>
    </source>
</evidence>
<feature type="domain" description="Tyr recombinase" evidence="6">
    <location>
        <begin position="193"/>
        <end position="384"/>
    </location>
</feature>
<evidence type="ECO:0000256" key="2">
    <source>
        <dbReference type="ARBA" id="ARBA00022908"/>
    </source>
</evidence>
<dbReference type="Pfam" id="PF00589">
    <property type="entry name" value="Phage_integrase"/>
    <property type="match status" value="1"/>
</dbReference>
<dbReference type="EMBL" id="LJQM01000164">
    <property type="protein sequence ID" value="KPX43866.1"/>
    <property type="molecule type" value="Genomic_DNA"/>
</dbReference>
<dbReference type="PROSITE" id="PS51900">
    <property type="entry name" value="CB"/>
    <property type="match status" value="1"/>
</dbReference>
<dbReference type="InterPro" id="IPR010998">
    <property type="entry name" value="Integrase_recombinase_N"/>
</dbReference>
<feature type="domain" description="Core-binding (CB)" evidence="7">
    <location>
        <begin position="88"/>
        <end position="169"/>
    </location>
</feature>
<dbReference type="PANTHER" id="PTHR30349">
    <property type="entry name" value="PHAGE INTEGRASE-RELATED"/>
    <property type="match status" value="1"/>
</dbReference>
<dbReference type="Gene3D" id="1.10.150.130">
    <property type="match status" value="1"/>
</dbReference>
<comment type="caution">
    <text evidence="8">The sequence shown here is derived from an EMBL/GenBank/DDBJ whole genome shotgun (WGS) entry which is preliminary data.</text>
</comment>
<dbReference type="InterPro" id="IPR002104">
    <property type="entry name" value="Integrase_catalytic"/>
</dbReference>
<proteinExistence type="predicted"/>
<organism evidence="8 9">
    <name type="scientific">Pseudomonas syringae pv. helianthi</name>
    <dbReference type="NCBI Taxonomy" id="251654"/>
    <lineage>
        <taxon>Bacteria</taxon>
        <taxon>Pseudomonadati</taxon>
        <taxon>Pseudomonadota</taxon>
        <taxon>Gammaproteobacteria</taxon>
        <taxon>Pseudomonadales</taxon>
        <taxon>Pseudomonadaceae</taxon>
        <taxon>Pseudomonas</taxon>
    </lineage>
</organism>
<dbReference type="InterPro" id="IPR044068">
    <property type="entry name" value="CB"/>
</dbReference>
<dbReference type="PANTHER" id="PTHR30349:SF81">
    <property type="entry name" value="TYROSINE RECOMBINASE XERC"/>
    <property type="match status" value="1"/>
</dbReference>
<reference evidence="8 9" key="1">
    <citation type="submission" date="2015-09" db="EMBL/GenBank/DDBJ databases">
        <title>Genome announcement of multiple Pseudomonas syringae strains.</title>
        <authorList>
            <person name="Thakur S."/>
            <person name="Wang P.W."/>
            <person name="Gong Y."/>
            <person name="Weir B.S."/>
            <person name="Guttman D.S."/>
        </authorList>
    </citation>
    <scope>NUCLEOTIDE SEQUENCE [LARGE SCALE GENOMIC DNA]</scope>
    <source>
        <strain evidence="8 9">ICMP4531</strain>
    </source>
</reference>
<dbReference type="PATRIC" id="fig|251654.3.peg.2717"/>
<keyword evidence="1" id="KW-0159">Chromosome partition</keyword>
<dbReference type="GO" id="GO:0015074">
    <property type="term" value="P:DNA integration"/>
    <property type="evidence" value="ECO:0007669"/>
    <property type="project" value="UniProtKB-KW"/>
</dbReference>
<protein>
    <submittedName>
        <fullName evidence="8">Phage integrase family site specific recombinase</fullName>
    </submittedName>
</protein>
<accession>A0A0P9RXN0</accession>
<dbReference type="InterPro" id="IPR011010">
    <property type="entry name" value="DNA_brk_join_enz"/>
</dbReference>
<dbReference type="InterPro" id="IPR013762">
    <property type="entry name" value="Integrase-like_cat_sf"/>
</dbReference>
<evidence type="ECO:0000259" key="7">
    <source>
        <dbReference type="PROSITE" id="PS51900"/>
    </source>
</evidence>
<evidence type="ECO:0000313" key="8">
    <source>
        <dbReference type="EMBL" id="KPX43866.1"/>
    </source>
</evidence>
<dbReference type="GO" id="GO:0003677">
    <property type="term" value="F:DNA binding"/>
    <property type="evidence" value="ECO:0007669"/>
    <property type="project" value="UniProtKB-UniRule"/>
</dbReference>